<gene>
    <name evidence="2" type="ORF">AVDCRST_MAG59-730</name>
</gene>
<evidence type="ECO:0000256" key="1">
    <source>
        <dbReference type="SAM" id="MobiDB-lite"/>
    </source>
</evidence>
<dbReference type="EMBL" id="CADCWF010000037">
    <property type="protein sequence ID" value="CAA9540268.1"/>
    <property type="molecule type" value="Genomic_DNA"/>
</dbReference>
<name>A0A6J4U4L5_9BACT</name>
<protein>
    <submittedName>
        <fullName evidence="2">Uncharacterized protein</fullName>
    </submittedName>
</protein>
<evidence type="ECO:0000313" key="2">
    <source>
        <dbReference type="EMBL" id="CAA9540268.1"/>
    </source>
</evidence>
<feature type="region of interest" description="Disordered" evidence="1">
    <location>
        <begin position="1"/>
        <end position="21"/>
    </location>
</feature>
<dbReference type="AlphaFoldDB" id="A0A6J4U4L5"/>
<sequence>MLAGVRHAPGTRAMCKEHASDDLNGRLLAVLLRGKETGGHPAAVEVTETRGTARPATSTTASTGCSGSLTENPRSRSSAAAPPRPAP</sequence>
<feature type="region of interest" description="Disordered" evidence="1">
    <location>
        <begin position="36"/>
        <end position="87"/>
    </location>
</feature>
<organism evidence="2">
    <name type="scientific">uncultured Thermomicrobiales bacterium</name>
    <dbReference type="NCBI Taxonomy" id="1645740"/>
    <lineage>
        <taxon>Bacteria</taxon>
        <taxon>Pseudomonadati</taxon>
        <taxon>Thermomicrobiota</taxon>
        <taxon>Thermomicrobia</taxon>
        <taxon>Thermomicrobiales</taxon>
        <taxon>environmental samples</taxon>
    </lineage>
</organism>
<proteinExistence type="predicted"/>
<accession>A0A6J4U4L5</accession>
<reference evidence="2" key="1">
    <citation type="submission" date="2020-02" db="EMBL/GenBank/DDBJ databases">
        <authorList>
            <person name="Meier V. D."/>
        </authorList>
    </citation>
    <scope>NUCLEOTIDE SEQUENCE</scope>
    <source>
        <strain evidence="2">AVDCRST_MAG59</strain>
    </source>
</reference>
<feature type="compositionally biased region" description="Low complexity" evidence="1">
    <location>
        <begin position="49"/>
        <end position="68"/>
    </location>
</feature>